<reference evidence="2" key="1">
    <citation type="journal article" date="2014" name="Front. Microbiol.">
        <title>High frequency of phylogenetically diverse reductive dehalogenase-homologous genes in deep subseafloor sedimentary metagenomes.</title>
        <authorList>
            <person name="Kawai M."/>
            <person name="Futagami T."/>
            <person name="Toyoda A."/>
            <person name="Takaki Y."/>
            <person name="Nishi S."/>
            <person name="Hori S."/>
            <person name="Arai W."/>
            <person name="Tsubouchi T."/>
            <person name="Morono Y."/>
            <person name="Uchiyama I."/>
            <person name="Ito T."/>
            <person name="Fujiyama A."/>
            <person name="Inagaki F."/>
            <person name="Takami H."/>
        </authorList>
    </citation>
    <scope>NUCLEOTIDE SEQUENCE</scope>
    <source>
        <strain evidence="2">Expedition CK06-06</strain>
    </source>
</reference>
<proteinExistence type="predicted"/>
<sequence>MVLIPADSLLVEPRPDMLDPCKSAQDEVITQSAAGLSGARTTYFATGDEVELVDSYQAWVSNPVYVVLEDKLNPGTYKCFRAAKRGDPFYCHKTISRFEQVQDNTKDLDIQFGATRTQAVFVALTYADQREENWETVSQDFNRFMSRIRKRYGEVYAVRIWESHESGLVHVHVVLLFKSRRFKTFKDRGGLIRLTRKDELAECWTRGFSDWQGIYDLEGALDYIKRDMTKFLNHENENDVRDLAKLWIYRKRTFSVSKKLSTPRLDGAMSYSNPPMYQHTLDGWMFLIDPHNWRLVCVVGAMIDLTKVKITNVRELASSGWIHRYAVTCSPD</sequence>
<feature type="domain" description="Replication-associated protein ORF2/G2P" evidence="1">
    <location>
        <begin position="120"/>
        <end position="230"/>
    </location>
</feature>
<dbReference type="AlphaFoldDB" id="X1QLT2"/>
<dbReference type="InterPro" id="IPR056906">
    <property type="entry name" value="ORF2/G2P_dom"/>
</dbReference>
<organism evidence="2">
    <name type="scientific">marine sediment metagenome</name>
    <dbReference type="NCBI Taxonomy" id="412755"/>
    <lineage>
        <taxon>unclassified sequences</taxon>
        <taxon>metagenomes</taxon>
        <taxon>ecological metagenomes</taxon>
    </lineage>
</organism>
<protein>
    <recommendedName>
        <fullName evidence="1">Replication-associated protein ORF2/G2P domain-containing protein</fullName>
    </recommendedName>
</protein>
<name>X1QLT2_9ZZZZ</name>
<dbReference type="EMBL" id="BARW01000059">
    <property type="protein sequence ID" value="GAI69208.1"/>
    <property type="molecule type" value="Genomic_DNA"/>
</dbReference>
<comment type="caution">
    <text evidence="2">The sequence shown here is derived from an EMBL/GenBank/DDBJ whole genome shotgun (WGS) entry which is preliminary data.</text>
</comment>
<dbReference type="Pfam" id="PF23343">
    <property type="entry name" value="REP_ORF2-G2P"/>
    <property type="match status" value="1"/>
</dbReference>
<accession>X1QLT2</accession>
<evidence type="ECO:0000313" key="2">
    <source>
        <dbReference type="EMBL" id="GAI69208.1"/>
    </source>
</evidence>
<evidence type="ECO:0000259" key="1">
    <source>
        <dbReference type="Pfam" id="PF23343"/>
    </source>
</evidence>
<gene>
    <name evidence="2" type="ORF">S12H4_00508</name>
</gene>